<gene>
    <name evidence="2" type="ordered locus">trd_0051</name>
</gene>
<feature type="compositionally biased region" description="Basic residues" evidence="1">
    <location>
        <begin position="35"/>
        <end position="57"/>
    </location>
</feature>
<protein>
    <submittedName>
        <fullName evidence="2">Uncharacterized protein</fullName>
    </submittedName>
</protein>
<reference evidence="2 3" key="1">
    <citation type="journal article" date="2009" name="PLoS ONE">
        <title>Complete genome sequence of the aerobic CO-oxidizing thermophile Thermomicrobium roseum.</title>
        <authorList>
            <person name="Wu D."/>
            <person name="Raymond J."/>
            <person name="Wu M."/>
            <person name="Chatterji S."/>
            <person name="Ren Q."/>
            <person name="Graham J.E."/>
            <person name="Bryant D.A."/>
            <person name="Robb F."/>
            <person name="Colman A."/>
            <person name="Tallon L.J."/>
            <person name="Badger J.H."/>
            <person name="Madupu R."/>
            <person name="Ward N.L."/>
            <person name="Eisen J.A."/>
        </authorList>
    </citation>
    <scope>NUCLEOTIDE SEQUENCE [LARGE SCALE GENOMIC DNA]</scope>
    <source>
        <strain evidence="3">ATCC 27502 / DSM 5159 / P-2</strain>
    </source>
</reference>
<organism evidence="2 3">
    <name type="scientific">Thermomicrobium roseum (strain ATCC 27502 / DSM 5159 / P-2)</name>
    <dbReference type="NCBI Taxonomy" id="309801"/>
    <lineage>
        <taxon>Bacteria</taxon>
        <taxon>Pseudomonadati</taxon>
        <taxon>Thermomicrobiota</taxon>
        <taxon>Thermomicrobia</taxon>
        <taxon>Thermomicrobiales</taxon>
        <taxon>Thermomicrobiaceae</taxon>
        <taxon>Thermomicrobium</taxon>
    </lineage>
</organism>
<keyword evidence="3" id="KW-1185">Reference proteome</keyword>
<dbReference type="HOGENOM" id="CLU_2995208_0_0_0"/>
<feature type="region of interest" description="Disordered" evidence="1">
    <location>
        <begin position="1"/>
        <end position="57"/>
    </location>
</feature>
<accession>B9L269</accession>
<feature type="compositionally biased region" description="Polar residues" evidence="1">
    <location>
        <begin position="1"/>
        <end position="23"/>
    </location>
</feature>
<dbReference type="AlphaFoldDB" id="B9L269"/>
<evidence type="ECO:0000256" key="1">
    <source>
        <dbReference type="SAM" id="MobiDB-lite"/>
    </source>
</evidence>
<dbReference type="STRING" id="309801.trd_0051"/>
<dbReference type="KEGG" id="tro:trd_0051"/>
<sequence>MTLERSNPTESRNSKKNASTTACWSRLKTLASARSTRHQRQGWKGKLRRNSARTKSR</sequence>
<dbReference type="Proteomes" id="UP000000447">
    <property type="component" value="Chromosome"/>
</dbReference>
<evidence type="ECO:0000313" key="2">
    <source>
        <dbReference type="EMBL" id="ACM04963.1"/>
    </source>
</evidence>
<name>B9L269_THERP</name>
<evidence type="ECO:0000313" key="3">
    <source>
        <dbReference type="Proteomes" id="UP000000447"/>
    </source>
</evidence>
<dbReference type="EMBL" id="CP001275">
    <property type="protein sequence ID" value="ACM04963.1"/>
    <property type="molecule type" value="Genomic_DNA"/>
</dbReference>
<proteinExistence type="predicted"/>